<dbReference type="RefSeq" id="XP_058337721.1">
    <property type="nucleotide sequence ID" value="XM_058491511.1"/>
</dbReference>
<dbReference type="PANTHER" id="PTHR38926:SF5">
    <property type="entry name" value="F-BOX AND LEUCINE-RICH REPEAT PROTEIN 6"/>
    <property type="match status" value="1"/>
</dbReference>
<evidence type="ECO:0000313" key="1">
    <source>
        <dbReference type="EMBL" id="KAJ8652807.1"/>
    </source>
</evidence>
<evidence type="ECO:0000313" key="2">
    <source>
        <dbReference type="Proteomes" id="UP001234581"/>
    </source>
</evidence>
<dbReference type="SUPFAM" id="SSF52047">
    <property type="entry name" value="RNI-like"/>
    <property type="match status" value="1"/>
</dbReference>
<reference evidence="1 2" key="1">
    <citation type="submission" date="2023-03" db="EMBL/GenBank/DDBJ databases">
        <title>Genome sequence of Lichtheimia ornata CBS 291.66.</title>
        <authorList>
            <person name="Mohabir J.T."/>
            <person name="Shea T.P."/>
            <person name="Kurbessoian T."/>
            <person name="Berby B."/>
            <person name="Fontaine J."/>
            <person name="Livny J."/>
            <person name="Gnirke A."/>
            <person name="Stajich J.E."/>
            <person name="Cuomo C.A."/>
        </authorList>
    </citation>
    <scope>NUCLEOTIDE SEQUENCE [LARGE SCALE GENOMIC DNA]</scope>
    <source>
        <strain evidence="1">CBS 291.66</strain>
    </source>
</reference>
<gene>
    <name evidence="1" type="ORF">O0I10_011546</name>
</gene>
<dbReference type="AlphaFoldDB" id="A0AAD7XWN5"/>
<dbReference type="Gene3D" id="1.25.40.10">
    <property type="entry name" value="Tetratricopeptide repeat domain"/>
    <property type="match status" value="1"/>
</dbReference>
<accession>A0AAD7XWN5</accession>
<protein>
    <recommendedName>
        <fullName evidence="3">F-box domain-containing protein</fullName>
    </recommendedName>
</protein>
<dbReference type="PANTHER" id="PTHR38926">
    <property type="entry name" value="F-BOX DOMAIN CONTAINING PROTEIN, EXPRESSED"/>
    <property type="match status" value="1"/>
</dbReference>
<sequence length="703" mass="79296">MFETRIDILCPAQSAVANGNPSTDDKIKDLTTNARDYIDKMKDLTIPAHDYIDKLVLTLNERASLLVKAERLDLAMQDAIAMTQLAPSSAYGYLLASSIHSLRGHYTSAITIYDTALEHVPSTSPRRQLLVRARAAAINKVNKGIDFVSKLPLEIVVDNIVPRILCGRTIVKLGKRWSYFDVCRTWRQRMAMMHGLEFEAGDEALPKDGYQRVSHLAPFIRALTVAQPGNEMLSKIISRGRFESLRQLTIYQCISHGPEFLFSALHTVASTLTDLRIEYGHYRSPTRAFFRLCDLLDACPNLVSIHVEACDIDMTSVTKTYPKLTTLDVSQPKKSTRVDQGSISSLLKPFPQLRALKLFPVSGSDILPAIDQHCRLLQHLILSRPSFHQPHFQPMQHDTGIRVLCIPTSSSSGTYKEDDVIRYMMNHSKTIEILDFEYGKGFNTIGGMLLDQVVIQQVTFNKLREIRYPANVNPRFISFVLWVIQHAPQLESVETVAGPAQERVFEELMKPTHPHLKRVGMKSDRIGCDGEKEFMQHHVDIGNRSKLQEIKVILSHRSPWLSYLPKLSQLSSLELCPDTKNVFPILVKFIEDLKDGCPALEQLTFTSHLKSMVTYEDLIPMRVHHNLKRIIITAAEMKGGGASSFSTDVTTLESLHLNLYQFVESDIAALEKGSFKVICTQRKCPAGFHLGQSRSRRFSGFPI</sequence>
<dbReference type="GeneID" id="83218946"/>
<dbReference type="EMBL" id="JARTCD010000093">
    <property type="protein sequence ID" value="KAJ8652807.1"/>
    <property type="molecule type" value="Genomic_DNA"/>
</dbReference>
<organism evidence="1 2">
    <name type="scientific">Lichtheimia ornata</name>
    <dbReference type="NCBI Taxonomy" id="688661"/>
    <lineage>
        <taxon>Eukaryota</taxon>
        <taxon>Fungi</taxon>
        <taxon>Fungi incertae sedis</taxon>
        <taxon>Mucoromycota</taxon>
        <taxon>Mucoromycotina</taxon>
        <taxon>Mucoromycetes</taxon>
        <taxon>Mucorales</taxon>
        <taxon>Lichtheimiaceae</taxon>
        <taxon>Lichtheimia</taxon>
    </lineage>
</organism>
<comment type="caution">
    <text evidence="1">The sequence shown here is derived from an EMBL/GenBank/DDBJ whole genome shotgun (WGS) entry which is preliminary data.</text>
</comment>
<dbReference type="InterPro" id="IPR032675">
    <property type="entry name" value="LRR_dom_sf"/>
</dbReference>
<keyword evidence="2" id="KW-1185">Reference proteome</keyword>
<dbReference type="Gene3D" id="3.80.10.10">
    <property type="entry name" value="Ribonuclease Inhibitor"/>
    <property type="match status" value="1"/>
</dbReference>
<evidence type="ECO:0008006" key="3">
    <source>
        <dbReference type="Google" id="ProtNLM"/>
    </source>
</evidence>
<dbReference type="Proteomes" id="UP001234581">
    <property type="component" value="Unassembled WGS sequence"/>
</dbReference>
<dbReference type="InterPro" id="IPR011990">
    <property type="entry name" value="TPR-like_helical_dom_sf"/>
</dbReference>
<name>A0AAD7XWN5_9FUNG</name>
<proteinExistence type="predicted"/>
<dbReference type="SUPFAM" id="SSF48452">
    <property type="entry name" value="TPR-like"/>
    <property type="match status" value="1"/>
</dbReference>